<keyword evidence="4" id="KW-1185">Reference proteome</keyword>
<dbReference type="Pfam" id="PF00795">
    <property type="entry name" value="CN_hydrolase"/>
    <property type="match status" value="1"/>
</dbReference>
<sequence>MKLAAAQLQSKSGDIQGNISKHIKLTKVAVEHNCDLIFFPELSLSNYEAENACDSAISVDDQNLQVFQTLSDENNIIICLGIPVKKDKALQIGQVIFQPQQARSLYAKQILHEDELPYFVAGEQSVYIGCDNNILAPAICYESMLMPHVEQAVSADANFYLASVAKNKEGVERGYVHYAKIAKQFGITVMMSNGLGPADNFVSFGCSAIWDEQGNCLASLDEKQSGIVVFDKANNTAYSTSIDL</sequence>
<keyword evidence="1 3" id="KW-0378">Hydrolase</keyword>
<comment type="caution">
    <text evidence="3">The sequence shown here is derived from an EMBL/GenBank/DDBJ whole genome shotgun (WGS) entry which is preliminary data.</text>
</comment>
<dbReference type="EMBL" id="JBHRSW010000004">
    <property type="protein sequence ID" value="MFC3120082.1"/>
    <property type="molecule type" value="Genomic_DNA"/>
</dbReference>
<organism evidence="3 4">
    <name type="scientific">Agaribacter flavus</name>
    <dbReference type="NCBI Taxonomy" id="1902781"/>
    <lineage>
        <taxon>Bacteria</taxon>
        <taxon>Pseudomonadati</taxon>
        <taxon>Pseudomonadota</taxon>
        <taxon>Gammaproteobacteria</taxon>
        <taxon>Alteromonadales</taxon>
        <taxon>Alteromonadaceae</taxon>
        <taxon>Agaribacter</taxon>
    </lineage>
</organism>
<dbReference type="CDD" id="cd07197">
    <property type="entry name" value="nitrilase"/>
    <property type="match status" value="1"/>
</dbReference>
<proteinExistence type="predicted"/>
<evidence type="ECO:0000313" key="3">
    <source>
        <dbReference type="EMBL" id="MFC3120082.1"/>
    </source>
</evidence>
<dbReference type="PANTHER" id="PTHR43674">
    <property type="entry name" value="NITRILASE C965.09-RELATED"/>
    <property type="match status" value="1"/>
</dbReference>
<dbReference type="InterPro" id="IPR050345">
    <property type="entry name" value="Aliph_Amidase/BUP"/>
</dbReference>
<evidence type="ECO:0000313" key="4">
    <source>
        <dbReference type="Proteomes" id="UP001595478"/>
    </source>
</evidence>
<name>A0ABV7FML8_9ALTE</name>
<dbReference type="PANTHER" id="PTHR43674:SF2">
    <property type="entry name" value="BETA-UREIDOPROPIONASE"/>
    <property type="match status" value="1"/>
</dbReference>
<dbReference type="InterPro" id="IPR003010">
    <property type="entry name" value="C-N_Hydrolase"/>
</dbReference>
<evidence type="ECO:0000256" key="1">
    <source>
        <dbReference type="ARBA" id="ARBA00022801"/>
    </source>
</evidence>
<dbReference type="InterPro" id="IPR036526">
    <property type="entry name" value="C-N_Hydrolase_sf"/>
</dbReference>
<dbReference type="PROSITE" id="PS50263">
    <property type="entry name" value="CN_HYDROLASE"/>
    <property type="match status" value="1"/>
</dbReference>
<protein>
    <submittedName>
        <fullName evidence="3">Carbon-nitrogen hydrolase family protein</fullName>
    </submittedName>
</protein>
<dbReference type="RefSeq" id="WP_376918225.1">
    <property type="nucleotide sequence ID" value="NZ_JBHRSW010000004.1"/>
</dbReference>
<reference evidence="4" key="1">
    <citation type="journal article" date="2019" name="Int. J. Syst. Evol. Microbiol.">
        <title>The Global Catalogue of Microorganisms (GCM) 10K type strain sequencing project: providing services to taxonomists for standard genome sequencing and annotation.</title>
        <authorList>
            <consortium name="The Broad Institute Genomics Platform"/>
            <consortium name="The Broad Institute Genome Sequencing Center for Infectious Disease"/>
            <person name="Wu L."/>
            <person name="Ma J."/>
        </authorList>
    </citation>
    <scope>NUCLEOTIDE SEQUENCE [LARGE SCALE GENOMIC DNA]</scope>
    <source>
        <strain evidence="4">KCTC 52473</strain>
    </source>
</reference>
<dbReference type="Proteomes" id="UP001595478">
    <property type="component" value="Unassembled WGS sequence"/>
</dbReference>
<dbReference type="GO" id="GO:0016787">
    <property type="term" value="F:hydrolase activity"/>
    <property type="evidence" value="ECO:0007669"/>
    <property type="project" value="UniProtKB-KW"/>
</dbReference>
<feature type="domain" description="CN hydrolase" evidence="2">
    <location>
        <begin position="1"/>
        <end position="237"/>
    </location>
</feature>
<gene>
    <name evidence="3" type="ORF">ACFOHL_00440</name>
</gene>
<evidence type="ECO:0000259" key="2">
    <source>
        <dbReference type="PROSITE" id="PS50263"/>
    </source>
</evidence>
<accession>A0ABV7FML8</accession>
<dbReference type="Gene3D" id="3.60.110.10">
    <property type="entry name" value="Carbon-nitrogen hydrolase"/>
    <property type="match status" value="1"/>
</dbReference>
<dbReference type="SUPFAM" id="SSF56317">
    <property type="entry name" value="Carbon-nitrogen hydrolase"/>
    <property type="match status" value="1"/>
</dbReference>